<dbReference type="InterPro" id="IPR032675">
    <property type="entry name" value="LRR_dom_sf"/>
</dbReference>
<name>A0AAV4D698_9GAST</name>
<evidence type="ECO:0000256" key="1">
    <source>
        <dbReference type="ARBA" id="ARBA00022614"/>
    </source>
</evidence>
<accession>A0AAV4D698</accession>
<dbReference type="Pfam" id="PF23598">
    <property type="entry name" value="LRR_14"/>
    <property type="match status" value="1"/>
</dbReference>
<dbReference type="SUPFAM" id="SSF52058">
    <property type="entry name" value="L domain-like"/>
    <property type="match status" value="1"/>
</dbReference>
<reference evidence="4 5" key="1">
    <citation type="journal article" date="2021" name="Elife">
        <title>Chloroplast acquisition without the gene transfer in kleptoplastic sea slugs, Plakobranchus ocellatus.</title>
        <authorList>
            <person name="Maeda T."/>
            <person name="Takahashi S."/>
            <person name="Yoshida T."/>
            <person name="Shimamura S."/>
            <person name="Takaki Y."/>
            <person name="Nagai Y."/>
            <person name="Toyoda A."/>
            <person name="Suzuki Y."/>
            <person name="Arimoto A."/>
            <person name="Ishii H."/>
            <person name="Satoh N."/>
            <person name="Nishiyama T."/>
            <person name="Hasebe M."/>
            <person name="Maruyama T."/>
            <person name="Minagawa J."/>
            <person name="Obokata J."/>
            <person name="Shigenobu S."/>
        </authorList>
    </citation>
    <scope>NUCLEOTIDE SEQUENCE [LARGE SCALE GENOMIC DNA]</scope>
</reference>
<gene>
    <name evidence="4" type="ORF">PoB_006620600</name>
</gene>
<dbReference type="InterPro" id="IPR055414">
    <property type="entry name" value="LRR_R13L4/SHOC2-like"/>
</dbReference>
<dbReference type="EMBL" id="BLXT01007506">
    <property type="protein sequence ID" value="GFO39701.1"/>
    <property type="molecule type" value="Genomic_DNA"/>
</dbReference>
<dbReference type="Pfam" id="PF13855">
    <property type="entry name" value="LRR_8"/>
    <property type="match status" value="1"/>
</dbReference>
<evidence type="ECO:0000313" key="4">
    <source>
        <dbReference type="EMBL" id="GFO39701.1"/>
    </source>
</evidence>
<dbReference type="InterPro" id="IPR001611">
    <property type="entry name" value="Leu-rich_rpt"/>
</dbReference>
<dbReference type="PANTHER" id="PTHR48051">
    <property type="match status" value="1"/>
</dbReference>
<proteinExistence type="predicted"/>
<keyword evidence="1" id="KW-0433">Leucine-rich repeat</keyword>
<protein>
    <submittedName>
        <fullName evidence="4">Leucine-rich repeat-containing protein</fullName>
    </submittedName>
</protein>
<evidence type="ECO:0000256" key="2">
    <source>
        <dbReference type="ARBA" id="ARBA00022737"/>
    </source>
</evidence>
<comment type="caution">
    <text evidence="4">The sequence shown here is derived from an EMBL/GenBank/DDBJ whole genome shotgun (WGS) entry which is preliminary data.</text>
</comment>
<dbReference type="Proteomes" id="UP000735302">
    <property type="component" value="Unassembled WGS sequence"/>
</dbReference>
<dbReference type="SMART" id="SM00364">
    <property type="entry name" value="LRR_BAC"/>
    <property type="match status" value="6"/>
</dbReference>
<keyword evidence="5" id="KW-1185">Reference proteome</keyword>
<dbReference type="Pfam" id="PF00560">
    <property type="entry name" value="LRR_1"/>
    <property type="match status" value="1"/>
</dbReference>
<evidence type="ECO:0000313" key="5">
    <source>
        <dbReference type="Proteomes" id="UP000735302"/>
    </source>
</evidence>
<evidence type="ECO:0000259" key="3">
    <source>
        <dbReference type="Pfam" id="PF23598"/>
    </source>
</evidence>
<dbReference type="InterPro" id="IPR003591">
    <property type="entry name" value="Leu-rich_rpt_typical-subtyp"/>
</dbReference>
<dbReference type="GO" id="GO:0005737">
    <property type="term" value="C:cytoplasm"/>
    <property type="evidence" value="ECO:0007669"/>
    <property type="project" value="TreeGrafter"/>
</dbReference>
<dbReference type="AlphaFoldDB" id="A0AAV4D698"/>
<dbReference type="Gene3D" id="3.80.10.10">
    <property type="entry name" value="Ribonuclease Inhibitor"/>
    <property type="match status" value="1"/>
</dbReference>
<dbReference type="PROSITE" id="PS51450">
    <property type="entry name" value="LRR"/>
    <property type="match status" value="2"/>
</dbReference>
<dbReference type="PANTHER" id="PTHR48051:SF1">
    <property type="entry name" value="RAS SUPPRESSOR PROTEIN 1"/>
    <property type="match status" value="1"/>
</dbReference>
<organism evidence="4 5">
    <name type="scientific">Plakobranchus ocellatus</name>
    <dbReference type="NCBI Taxonomy" id="259542"/>
    <lineage>
        <taxon>Eukaryota</taxon>
        <taxon>Metazoa</taxon>
        <taxon>Spiralia</taxon>
        <taxon>Lophotrochozoa</taxon>
        <taxon>Mollusca</taxon>
        <taxon>Gastropoda</taxon>
        <taxon>Heterobranchia</taxon>
        <taxon>Euthyneura</taxon>
        <taxon>Panpulmonata</taxon>
        <taxon>Sacoglossa</taxon>
        <taxon>Placobranchoidea</taxon>
        <taxon>Plakobranchidae</taxon>
        <taxon>Plakobranchus</taxon>
    </lineage>
</organism>
<feature type="domain" description="Disease resistance R13L4/SHOC-2-like LRR" evidence="3">
    <location>
        <begin position="48"/>
        <end position="122"/>
    </location>
</feature>
<dbReference type="SMART" id="SM00369">
    <property type="entry name" value="LRR_TYP"/>
    <property type="match status" value="6"/>
</dbReference>
<keyword evidence="2" id="KW-0677">Repeat</keyword>
<sequence length="359" mass="39876">MAAAYDDTSYSSSSSDSEYSREHLEDLSYGNLDTIPECTLQRTNSIHSLQLDNNDITSLPCSIGLFKKLIVLDISSNKMTFIPDEICQLTKMRTLIAKNNHLTTASFPKGLSSLKSLEVLNVSGNHLEIFPTQFTLLEKLQVLHIGGNVLKKLPSSIKALSKLEVLYLGGNCLSEIPAEVGNLEMLTSLVLCDNRLQSLPPTLINLHRLRSLSLHNNQLSTLPTEIVALNLVELSLRNNPLVNRFVEDLVYNPPSLMELAGRVIKIEKIVYTEEDLPRCLVSYLDSAQRCVNPKCKGVYFSSRVEQVKFVDFCGKYRLPLLQYLCSPNCSAASPSVCASSESEDEEGSAMSRMRRVLLG</sequence>
<dbReference type="InterPro" id="IPR050216">
    <property type="entry name" value="LRR_domain-containing"/>
</dbReference>